<name>A0A9X2SZ15_9BACT</name>
<evidence type="ECO:0000313" key="3">
    <source>
        <dbReference type="EMBL" id="MCR9013908.1"/>
    </source>
</evidence>
<feature type="region of interest" description="Disordered" evidence="1">
    <location>
        <begin position="1"/>
        <end position="26"/>
    </location>
</feature>
<sequence>MKKKVLSNLSPKQLRQHLDSKKRNANVKTISESISKENPTLGEFIMRHKLDKSLFFDANKNQISSVYGQMIKQGKQFAYNTIPCYQGHTYRDRKNHCLICNTSRITFQLRNSSEGFVYIAGSVRKRMMKIGVTDKIFSRESSLNKSGYADTDDWKILYWFYSEKIGEIENEVKSKLKVHNTLVPFLKYSKEHKIAEEVFFCGFDRIFTALKGVIHDNGIAISQELLKSDHISSYQFRNWVKLKK</sequence>
<evidence type="ECO:0000259" key="2">
    <source>
        <dbReference type="Pfam" id="PF10544"/>
    </source>
</evidence>
<evidence type="ECO:0000313" key="4">
    <source>
        <dbReference type="Proteomes" id="UP001142175"/>
    </source>
</evidence>
<accession>A0A9X2SZ15</accession>
<dbReference type="Proteomes" id="UP001142175">
    <property type="component" value="Unassembled WGS sequence"/>
</dbReference>
<evidence type="ECO:0000256" key="1">
    <source>
        <dbReference type="SAM" id="MobiDB-lite"/>
    </source>
</evidence>
<dbReference type="InterPro" id="IPR018306">
    <property type="entry name" value="Phage_T5_Orf172_DNA-bd"/>
</dbReference>
<protein>
    <submittedName>
        <fullName evidence="3">GIY-YIG nuclease family protein</fullName>
    </submittedName>
</protein>
<dbReference type="EMBL" id="JANSUY010000001">
    <property type="protein sequence ID" value="MCR9013908.1"/>
    <property type="molecule type" value="Genomic_DNA"/>
</dbReference>
<gene>
    <name evidence="3" type="ORF">NU887_02610</name>
</gene>
<keyword evidence="4" id="KW-1185">Reference proteome</keyword>
<comment type="caution">
    <text evidence="3">The sequence shown here is derived from an EMBL/GenBank/DDBJ whole genome shotgun (WGS) entry which is preliminary data.</text>
</comment>
<dbReference type="AlphaFoldDB" id="A0A9X2SZ15"/>
<dbReference type="RefSeq" id="WP_258421799.1">
    <property type="nucleotide sequence ID" value="NZ_JANSUY010000001.1"/>
</dbReference>
<organism evidence="3 4">
    <name type="scientific">Aquiflexum gelatinilyticum</name>
    <dbReference type="NCBI Taxonomy" id="2961943"/>
    <lineage>
        <taxon>Bacteria</taxon>
        <taxon>Pseudomonadati</taxon>
        <taxon>Bacteroidota</taxon>
        <taxon>Cytophagia</taxon>
        <taxon>Cytophagales</taxon>
        <taxon>Cyclobacteriaceae</taxon>
        <taxon>Aquiflexum</taxon>
    </lineage>
</organism>
<dbReference type="Pfam" id="PF10544">
    <property type="entry name" value="T5orf172"/>
    <property type="match status" value="1"/>
</dbReference>
<proteinExistence type="predicted"/>
<feature type="domain" description="Bacteriophage T5 Orf172 DNA-binding" evidence="2">
    <location>
        <begin position="115"/>
        <end position="182"/>
    </location>
</feature>
<reference evidence="3" key="1">
    <citation type="submission" date="2022-08" db="EMBL/GenBank/DDBJ databases">
        <authorList>
            <person name="Zhang D."/>
        </authorList>
    </citation>
    <scope>NUCLEOTIDE SEQUENCE</scope>
    <source>
        <strain evidence="3">XJ19-11</strain>
    </source>
</reference>